<keyword evidence="10" id="KW-1185">Reference proteome</keyword>
<feature type="domain" description="Dihydroorotate dehydrogenase catalytic" evidence="8">
    <location>
        <begin position="42"/>
        <end position="286"/>
    </location>
</feature>
<dbReference type="PIRSF" id="PIRSF000164">
    <property type="entry name" value="DHO_oxidase"/>
    <property type="match status" value="1"/>
</dbReference>
<dbReference type="RefSeq" id="WP_011901149.1">
    <property type="nucleotide sequence ID" value="NZ_JAAVJF010000005.1"/>
</dbReference>
<dbReference type="GeneID" id="5054552"/>
<comment type="pathway">
    <text evidence="3">Pyrimidine metabolism; UMP biosynthesis via de novo pathway.</text>
</comment>
<evidence type="ECO:0000256" key="6">
    <source>
        <dbReference type="ARBA" id="ARBA00022975"/>
    </source>
</evidence>
<dbReference type="GO" id="GO:0006207">
    <property type="term" value="P:'de novo' pyrimidine nucleobase biosynthetic process"/>
    <property type="evidence" value="ECO:0007669"/>
    <property type="project" value="TreeGrafter"/>
</dbReference>
<dbReference type="AlphaFoldDB" id="A0A7L4PDG2"/>
<keyword evidence="5" id="KW-0288">FMN</keyword>
<dbReference type="InterPro" id="IPR013785">
    <property type="entry name" value="Aldolase_TIM"/>
</dbReference>
<gene>
    <name evidence="9" type="ORF">HC235_10695</name>
</gene>
<dbReference type="GO" id="GO:0044205">
    <property type="term" value="P:'de novo' UMP biosynthetic process"/>
    <property type="evidence" value="ECO:0007669"/>
    <property type="project" value="UniProtKB-UniPathway"/>
</dbReference>
<evidence type="ECO:0000256" key="7">
    <source>
        <dbReference type="ARBA" id="ARBA00023002"/>
    </source>
</evidence>
<dbReference type="Gene3D" id="3.20.20.70">
    <property type="entry name" value="Aldolase class I"/>
    <property type="match status" value="1"/>
</dbReference>
<evidence type="ECO:0000256" key="3">
    <source>
        <dbReference type="ARBA" id="ARBA00004725"/>
    </source>
</evidence>
<evidence type="ECO:0000256" key="1">
    <source>
        <dbReference type="ARBA" id="ARBA00001917"/>
    </source>
</evidence>
<evidence type="ECO:0000256" key="5">
    <source>
        <dbReference type="ARBA" id="ARBA00022643"/>
    </source>
</evidence>
<reference evidence="9 10" key="1">
    <citation type="journal article" date="2020" name="Nat. Commun.">
        <title>The structures of two archaeal type IV pili illuminate evolutionary relationships.</title>
        <authorList>
            <person name="Wang F."/>
            <person name="Baquero D.P."/>
            <person name="Su Z."/>
            <person name="Beltran L.C."/>
            <person name="Prangishvili D."/>
            <person name="Krupovic M."/>
            <person name="Egelman E.H."/>
        </authorList>
    </citation>
    <scope>NUCLEOTIDE SEQUENCE [LARGE SCALE GENOMIC DNA]</scope>
    <source>
        <strain evidence="9 10">2GA</strain>
    </source>
</reference>
<dbReference type="InterPro" id="IPR012135">
    <property type="entry name" value="Dihydroorotate_DH_1_2"/>
</dbReference>
<dbReference type="UniPathway" id="UPA00070"/>
<keyword evidence="7" id="KW-0560">Oxidoreductase</keyword>
<dbReference type="PANTHER" id="PTHR48109">
    <property type="entry name" value="DIHYDROOROTATE DEHYDROGENASE (QUINONE), MITOCHONDRIAL-RELATED"/>
    <property type="match status" value="1"/>
</dbReference>
<name>A0A7L4PDG2_9CREN</name>
<evidence type="ECO:0000256" key="4">
    <source>
        <dbReference type="ARBA" id="ARBA00022630"/>
    </source>
</evidence>
<dbReference type="SUPFAM" id="SSF51395">
    <property type="entry name" value="FMN-linked oxidoreductases"/>
    <property type="match status" value="1"/>
</dbReference>
<keyword evidence="4" id="KW-0285">Flavoprotein</keyword>
<evidence type="ECO:0000259" key="8">
    <source>
        <dbReference type="Pfam" id="PF01180"/>
    </source>
</evidence>
<dbReference type="InterPro" id="IPR005720">
    <property type="entry name" value="Dihydroorotate_DH_cat"/>
</dbReference>
<organism evidence="9 10">
    <name type="scientific">Pyrobaculum arsenaticum</name>
    <dbReference type="NCBI Taxonomy" id="121277"/>
    <lineage>
        <taxon>Archaea</taxon>
        <taxon>Thermoproteota</taxon>
        <taxon>Thermoprotei</taxon>
        <taxon>Thermoproteales</taxon>
        <taxon>Thermoproteaceae</taxon>
        <taxon>Pyrobaculum</taxon>
    </lineage>
</organism>
<dbReference type="Pfam" id="PF01180">
    <property type="entry name" value="DHO_dh"/>
    <property type="match status" value="1"/>
</dbReference>
<dbReference type="GO" id="GO:0004152">
    <property type="term" value="F:dihydroorotate dehydrogenase activity"/>
    <property type="evidence" value="ECO:0007669"/>
    <property type="project" value="InterPro"/>
</dbReference>
<evidence type="ECO:0000313" key="10">
    <source>
        <dbReference type="Proteomes" id="UP000554766"/>
    </source>
</evidence>
<evidence type="ECO:0000256" key="2">
    <source>
        <dbReference type="ARBA" id="ARBA00003125"/>
    </source>
</evidence>
<dbReference type="InterPro" id="IPR050074">
    <property type="entry name" value="DHO_dehydrogenase"/>
</dbReference>
<sequence>MALLTAVARALHYVHPEISYKLGRLLFSLPLPPCKCEGGWEVGGVKICGPVGIAAGLDKTGMYARFLSFFCPGFIVVGSTLPRPRRGNKPPRVARVWPYSMVNAMGLNSPGLPRVVSRISNLKYPVFVSIAGFSAGDFAVQLAYLRRYYKPAAVELNISSPTYRGFWRVAPELDGVDIPIFLKVGPSVDLREAVRQAVKAGWGLVVTNTLPIEDGRLSTGRGGLSGLLLYRYGVKLLERARRLAGDGVPIIYSGGLYTCSQLGEVLKLANAAEVLTSVLYYTPYILKLLNRCTALRP</sequence>
<evidence type="ECO:0000313" key="9">
    <source>
        <dbReference type="EMBL" id="NYR16387.1"/>
    </source>
</evidence>
<keyword evidence="6" id="KW-0665">Pyrimidine biosynthesis</keyword>
<proteinExistence type="predicted"/>
<protein>
    <submittedName>
        <fullName evidence="9">Dihydroorotate dehydrogenase 2</fullName>
    </submittedName>
</protein>
<dbReference type="PANTHER" id="PTHR48109:SF4">
    <property type="entry name" value="DIHYDROOROTATE DEHYDROGENASE (QUINONE), MITOCHONDRIAL"/>
    <property type="match status" value="1"/>
</dbReference>
<dbReference type="EMBL" id="JAAVJF010000005">
    <property type="protein sequence ID" value="NYR16387.1"/>
    <property type="molecule type" value="Genomic_DNA"/>
</dbReference>
<dbReference type="OMA" id="CPGFIVV"/>
<comment type="cofactor">
    <cofactor evidence="1">
        <name>FMN</name>
        <dbReference type="ChEBI" id="CHEBI:58210"/>
    </cofactor>
</comment>
<dbReference type="Proteomes" id="UP000554766">
    <property type="component" value="Unassembled WGS sequence"/>
</dbReference>
<comment type="function">
    <text evidence="2">Catalyzes the conversion of dihydroorotate to orotate with quinone as electron acceptor.</text>
</comment>
<dbReference type="GO" id="GO:0005737">
    <property type="term" value="C:cytoplasm"/>
    <property type="evidence" value="ECO:0007669"/>
    <property type="project" value="InterPro"/>
</dbReference>
<accession>A0A7L4PDG2</accession>
<comment type="caution">
    <text evidence="9">The sequence shown here is derived from an EMBL/GenBank/DDBJ whole genome shotgun (WGS) entry which is preliminary data.</text>
</comment>